<dbReference type="KEGG" id="lum:CNR27_00125"/>
<feature type="transmembrane region" description="Helical" evidence="1">
    <location>
        <begin position="100"/>
        <end position="121"/>
    </location>
</feature>
<dbReference type="EMBL" id="CP023406">
    <property type="protein sequence ID" value="ATD66060.1"/>
    <property type="molecule type" value="Genomic_DNA"/>
</dbReference>
<proteinExistence type="predicted"/>
<reference evidence="3" key="1">
    <citation type="submission" date="2017-09" db="EMBL/GenBank/DDBJ databases">
        <title>Luteimonas liuhanmingii sp.nov., isolated from the intestinal contents of Tibetan Plateau Pika in Yushu, Qinghai Province, China.</title>
        <authorList>
            <person name="Gui Z."/>
        </authorList>
    </citation>
    <scope>NUCLEOTIDE SEQUENCE [LARGE SCALE GENOMIC DNA]</scope>
    <source>
        <strain evidence="3">100111</strain>
    </source>
</reference>
<feature type="transmembrane region" description="Helical" evidence="1">
    <location>
        <begin position="33"/>
        <end position="55"/>
    </location>
</feature>
<dbReference type="Proteomes" id="UP000218968">
    <property type="component" value="Chromosome"/>
</dbReference>
<evidence type="ECO:0000256" key="1">
    <source>
        <dbReference type="SAM" id="Phobius"/>
    </source>
</evidence>
<evidence type="ECO:0000313" key="3">
    <source>
        <dbReference type="Proteomes" id="UP000218968"/>
    </source>
</evidence>
<name>A0A290XAB6_9GAMM</name>
<keyword evidence="1" id="KW-0472">Membrane</keyword>
<organism evidence="2 3">
    <name type="scientific">Luteimonas chenhongjianii</name>
    <dbReference type="NCBI Taxonomy" id="2006110"/>
    <lineage>
        <taxon>Bacteria</taxon>
        <taxon>Pseudomonadati</taxon>
        <taxon>Pseudomonadota</taxon>
        <taxon>Gammaproteobacteria</taxon>
        <taxon>Lysobacterales</taxon>
        <taxon>Lysobacteraceae</taxon>
        <taxon>Luteimonas</taxon>
    </lineage>
</organism>
<dbReference type="OrthoDB" id="5976086at2"/>
<accession>A0A290XAB6</accession>
<protein>
    <submittedName>
        <fullName evidence="2">Uncharacterized protein</fullName>
    </submittedName>
</protein>
<dbReference type="RefSeq" id="WP_096296391.1">
    <property type="nucleotide sequence ID" value="NZ_CP023406.1"/>
</dbReference>
<sequence length="135" mass="14744">MVFAQILALMLLAWSLGAIQLIDRARGLHATALWLAGGWALAVVAVIGTGGYGLLRDGHWQALSTGQALHAIFGEGSLALRRSEWGALNRAVGVYLTLDIAWTLLALCLAQFHGFVFRAGAAERRRRQRLRPRSR</sequence>
<keyword evidence="1" id="KW-0812">Transmembrane</keyword>
<keyword evidence="3" id="KW-1185">Reference proteome</keyword>
<keyword evidence="1" id="KW-1133">Transmembrane helix</keyword>
<evidence type="ECO:0000313" key="2">
    <source>
        <dbReference type="EMBL" id="ATD66060.1"/>
    </source>
</evidence>
<gene>
    <name evidence="2" type="ORF">CNR27_00125</name>
</gene>
<dbReference type="AlphaFoldDB" id="A0A290XAB6"/>